<evidence type="ECO:0000313" key="2">
    <source>
        <dbReference type="EMBL" id="KAK8376208.1"/>
    </source>
</evidence>
<feature type="region of interest" description="Disordered" evidence="1">
    <location>
        <begin position="1"/>
        <end position="25"/>
    </location>
</feature>
<proteinExistence type="predicted"/>
<comment type="caution">
    <text evidence="2">The sequence shown here is derived from an EMBL/GenBank/DDBJ whole genome shotgun (WGS) entry which is preliminary data.</text>
</comment>
<dbReference type="AlphaFoldDB" id="A0AAW0SM30"/>
<dbReference type="EMBL" id="JARAKH010000049">
    <property type="protein sequence ID" value="KAK8376208.1"/>
    <property type="molecule type" value="Genomic_DNA"/>
</dbReference>
<dbReference type="Proteomes" id="UP001487740">
    <property type="component" value="Unassembled WGS sequence"/>
</dbReference>
<dbReference type="EMBL" id="JARAKH010000049">
    <property type="protein sequence ID" value="KAK8376209.1"/>
    <property type="molecule type" value="Genomic_DNA"/>
</dbReference>
<sequence>MGGREGGSGREVREEGAWQGPRPPHFPCRPDLRVCVPHLTSPPPARLPHSSSRLRHARHALLLPPSPALTHLWATHLPLLTPPPDLPSTFGMRSAVVAVLVLLAVCWSPAAGRGHIFSNTRFRPEAGPNWGYGGFGQHYQGERIMSPREQLLEALLGGEELLEEQLCEGRRCTANEQCCSGHLCVEFDGASGTCMSAAAQREGSECVGDSECGAGMYCDLGACVPFQGKKRYNEPCSLSSECEIERGLCCQLVRRHRQAPKTLCGYFKDPMICLGHVNTDQVKQAEDKH</sequence>
<name>A0AAW0SM30_SCYPA</name>
<reference evidence="2 3" key="1">
    <citation type="submission" date="2023-03" db="EMBL/GenBank/DDBJ databases">
        <title>High-quality genome of Scylla paramamosain provides insights in environmental adaptation.</title>
        <authorList>
            <person name="Zhang L."/>
        </authorList>
    </citation>
    <scope>NUCLEOTIDE SEQUENCE [LARGE SCALE GENOMIC DNA]</scope>
    <source>
        <strain evidence="2">LZ_2023a</strain>
        <tissue evidence="2">Muscle</tissue>
    </source>
</reference>
<gene>
    <name evidence="2" type="ORF">O3P69_008720</name>
</gene>
<accession>A0AAW0SM30</accession>
<protein>
    <recommendedName>
        <fullName evidence="4">Prohormone-3</fullName>
    </recommendedName>
</protein>
<keyword evidence="3" id="KW-1185">Reference proteome</keyword>
<evidence type="ECO:0008006" key="4">
    <source>
        <dbReference type="Google" id="ProtNLM"/>
    </source>
</evidence>
<organism evidence="2 3">
    <name type="scientific">Scylla paramamosain</name>
    <name type="common">Mud crab</name>
    <dbReference type="NCBI Taxonomy" id="85552"/>
    <lineage>
        <taxon>Eukaryota</taxon>
        <taxon>Metazoa</taxon>
        <taxon>Ecdysozoa</taxon>
        <taxon>Arthropoda</taxon>
        <taxon>Crustacea</taxon>
        <taxon>Multicrustacea</taxon>
        <taxon>Malacostraca</taxon>
        <taxon>Eumalacostraca</taxon>
        <taxon>Eucarida</taxon>
        <taxon>Decapoda</taxon>
        <taxon>Pleocyemata</taxon>
        <taxon>Brachyura</taxon>
        <taxon>Eubrachyura</taxon>
        <taxon>Portunoidea</taxon>
        <taxon>Portunidae</taxon>
        <taxon>Portuninae</taxon>
        <taxon>Scylla</taxon>
    </lineage>
</organism>
<evidence type="ECO:0000256" key="1">
    <source>
        <dbReference type="SAM" id="MobiDB-lite"/>
    </source>
</evidence>
<evidence type="ECO:0000313" key="3">
    <source>
        <dbReference type="Proteomes" id="UP001487740"/>
    </source>
</evidence>
<feature type="compositionally biased region" description="Basic and acidic residues" evidence="1">
    <location>
        <begin position="7"/>
        <end position="16"/>
    </location>
</feature>